<evidence type="ECO:0000256" key="1">
    <source>
        <dbReference type="ARBA" id="ARBA00004127"/>
    </source>
</evidence>
<keyword evidence="11" id="KW-1185">Reference proteome</keyword>
<keyword evidence="8" id="KW-0472">Membrane</keyword>
<evidence type="ECO:0000256" key="3">
    <source>
        <dbReference type="ARBA" id="ARBA00022692"/>
    </source>
</evidence>
<dbReference type="OrthoDB" id="6376927at2759"/>
<gene>
    <name evidence="10" type="primary">ABCC2_3</name>
    <name evidence="10" type="ORF">GWK47_025238</name>
</gene>
<feature type="domain" description="ABC transporter" evidence="9">
    <location>
        <begin position="3"/>
        <end position="91"/>
    </location>
</feature>
<dbReference type="InterPro" id="IPR027417">
    <property type="entry name" value="P-loop_NTPase"/>
</dbReference>
<dbReference type="GO" id="GO:0016020">
    <property type="term" value="C:membrane"/>
    <property type="evidence" value="ECO:0007669"/>
    <property type="project" value="TreeGrafter"/>
</dbReference>
<proteinExistence type="predicted"/>
<name>A0A8J4XLR4_CHIOP</name>
<comment type="subcellular location">
    <subcellularLocation>
        <location evidence="1">Endomembrane system</location>
        <topology evidence="1">Multi-pass membrane protein</topology>
    </subcellularLocation>
</comment>
<dbReference type="Proteomes" id="UP000770661">
    <property type="component" value="Unassembled WGS sequence"/>
</dbReference>
<accession>A0A8J4XLR4</accession>
<evidence type="ECO:0000313" key="11">
    <source>
        <dbReference type="Proteomes" id="UP000770661"/>
    </source>
</evidence>
<evidence type="ECO:0000256" key="2">
    <source>
        <dbReference type="ARBA" id="ARBA00022448"/>
    </source>
</evidence>
<keyword evidence="5" id="KW-0547">Nucleotide-binding</keyword>
<dbReference type="GO" id="GO:0012505">
    <property type="term" value="C:endomembrane system"/>
    <property type="evidence" value="ECO:0007669"/>
    <property type="project" value="UniProtKB-SubCell"/>
</dbReference>
<keyword evidence="2" id="KW-0813">Transport</keyword>
<dbReference type="PANTHER" id="PTHR24223">
    <property type="entry name" value="ATP-BINDING CASSETTE SUB-FAMILY C"/>
    <property type="match status" value="1"/>
</dbReference>
<dbReference type="Pfam" id="PF00005">
    <property type="entry name" value="ABC_tran"/>
    <property type="match status" value="1"/>
</dbReference>
<comment type="caution">
    <text evidence="10">The sequence shown here is derived from an EMBL/GenBank/DDBJ whole genome shotgun (WGS) entry which is preliminary data.</text>
</comment>
<dbReference type="InterPro" id="IPR003439">
    <property type="entry name" value="ABC_transporter-like_ATP-bd"/>
</dbReference>
<protein>
    <submittedName>
        <fullName evidence="10">Canalicular multispecific organic anion transporter 1</fullName>
    </submittedName>
</protein>
<dbReference type="GO" id="GO:0005524">
    <property type="term" value="F:ATP binding"/>
    <property type="evidence" value="ECO:0007669"/>
    <property type="project" value="UniProtKB-KW"/>
</dbReference>
<dbReference type="InterPro" id="IPR050173">
    <property type="entry name" value="ABC_transporter_C-like"/>
</dbReference>
<evidence type="ECO:0000256" key="5">
    <source>
        <dbReference type="ARBA" id="ARBA00022741"/>
    </source>
</evidence>
<dbReference type="SUPFAM" id="SSF52540">
    <property type="entry name" value="P-loop containing nucleoside triphosphate hydrolases"/>
    <property type="match status" value="1"/>
</dbReference>
<dbReference type="PANTHER" id="PTHR24223:SF443">
    <property type="entry name" value="MULTIDRUG-RESISTANCE LIKE PROTEIN 1, ISOFORM I"/>
    <property type="match status" value="1"/>
</dbReference>
<dbReference type="PROSITE" id="PS00211">
    <property type="entry name" value="ABC_TRANSPORTER_1"/>
    <property type="match status" value="1"/>
</dbReference>
<dbReference type="AlphaFoldDB" id="A0A8J4XLR4"/>
<dbReference type="InterPro" id="IPR017871">
    <property type="entry name" value="ABC_transporter-like_CS"/>
</dbReference>
<evidence type="ECO:0000259" key="9">
    <source>
        <dbReference type="Pfam" id="PF00005"/>
    </source>
</evidence>
<dbReference type="GO" id="GO:0042626">
    <property type="term" value="F:ATPase-coupled transmembrane transporter activity"/>
    <property type="evidence" value="ECO:0007669"/>
    <property type="project" value="TreeGrafter"/>
</dbReference>
<organism evidence="10 11">
    <name type="scientific">Chionoecetes opilio</name>
    <name type="common">Atlantic snow crab</name>
    <name type="synonym">Cancer opilio</name>
    <dbReference type="NCBI Taxonomy" id="41210"/>
    <lineage>
        <taxon>Eukaryota</taxon>
        <taxon>Metazoa</taxon>
        <taxon>Ecdysozoa</taxon>
        <taxon>Arthropoda</taxon>
        <taxon>Crustacea</taxon>
        <taxon>Multicrustacea</taxon>
        <taxon>Malacostraca</taxon>
        <taxon>Eumalacostraca</taxon>
        <taxon>Eucarida</taxon>
        <taxon>Decapoda</taxon>
        <taxon>Pleocyemata</taxon>
        <taxon>Brachyura</taxon>
        <taxon>Eubrachyura</taxon>
        <taxon>Majoidea</taxon>
        <taxon>Majidae</taxon>
        <taxon>Chionoecetes</taxon>
    </lineage>
</organism>
<keyword evidence="3" id="KW-0812">Transmembrane</keyword>
<dbReference type="Gene3D" id="3.40.50.300">
    <property type="entry name" value="P-loop containing nucleotide triphosphate hydrolases"/>
    <property type="match status" value="1"/>
</dbReference>
<dbReference type="EMBL" id="JACEEZ010025355">
    <property type="protein sequence ID" value="KAG0701725.1"/>
    <property type="molecule type" value="Genomic_DNA"/>
</dbReference>
<keyword evidence="7" id="KW-1133">Transmembrane helix</keyword>
<evidence type="ECO:0000256" key="8">
    <source>
        <dbReference type="ARBA" id="ARBA00023136"/>
    </source>
</evidence>
<dbReference type="FunFam" id="3.40.50.300:FF:000997">
    <property type="entry name" value="Multidrug resistance-associated protein 1"/>
    <property type="match status" value="1"/>
</dbReference>
<evidence type="ECO:0000256" key="4">
    <source>
        <dbReference type="ARBA" id="ARBA00022737"/>
    </source>
</evidence>
<keyword evidence="4" id="KW-0677">Repeat</keyword>
<evidence type="ECO:0000256" key="6">
    <source>
        <dbReference type="ARBA" id="ARBA00022840"/>
    </source>
</evidence>
<evidence type="ECO:0000256" key="7">
    <source>
        <dbReference type="ARBA" id="ARBA00022989"/>
    </source>
</evidence>
<keyword evidence="6" id="KW-0067">ATP-binding</keyword>
<dbReference type="CDD" id="cd03250">
    <property type="entry name" value="ABCC_MRP_domain1"/>
    <property type="match status" value="1"/>
</dbReference>
<dbReference type="GO" id="GO:0016887">
    <property type="term" value="F:ATP hydrolysis activity"/>
    <property type="evidence" value="ECO:0007669"/>
    <property type="project" value="InterPro"/>
</dbReference>
<reference evidence="10" key="1">
    <citation type="submission" date="2020-07" db="EMBL/GenBank/DDBJ databases">
        <title>The High-quality genome of the commercially important snow crab, Chionoecetes opilio.</title>
        <authorList>
            <person name="Jeong J.-H."/>
            <person name="Ryu S."/>
        </authorList>
    </citation>
    <scope>NUCLEOTIDE SEQUENCE</scope>
    <source>
        <strain evidence="10">MADBK_172401_WGS</strain>
        <tissue evidence="10">Digestive gland</tissue>
    </source>
</reference>
<evidence type="ECO:0000313" key="10">
    <source>
        <dbReference type="EMBL" id="KAG0701725.1"/>
    </source>
</evidence>
<sequence>MGSVAYVPQQPWLQNATLRDNITWGHAYEPQRYQEVVWACALKPDFDMLPARDLTEVGENGINMSGGQKQRVSLARAIYSDASVFLLDDPLSAVDSHVGKHIFNHVVGPTGMLKNKTRILVTHAITFLPHVDEVMVVEEGRLVERGAYASLLASEGVFAKFVVQHIKELDQEEAGEGNALSVGMTADGYLSIYKALGVRRNFSK</sequence>